<reference evidence="2" key="1">
    <citation type="submission" date="2025-08" db="UniProtKB">
        <authorList>
            <consortium name="RefSeq"/>
        </authorList>
    </citation>
    <scope>IDENTIFICATION</scope>
</reference>
<gene>
    <name evidence="2" type="primary">LOC116296622</name>
</gene>
<evidence type="ECO:0000313" key="1">
    <source>
        <dbReference type="Proteomes" id="UP000515163"/>
    </source>
</evidence>
<dbReference type="RefSeq" id="XP_031560528.1">
    <property type="nucleotide sequence ID" value="XM_031704668.1"/>
</dbReference>
<organism evidence="1 2">
    <name type="scientific">Actinia tenebrosa</name>
    <name type="common">Australian red waratah sea anemone</name>
    <dbReference type="NCBI Taxonomy" id="6105"/>
    <lineage>
        <taxon>Eukaryota</taxon>
        <taxon>Metazoa</taxon>
        <taxon>Cnidaria</taxon>
        <taxon>Anthozoa</taxon>
        <taxon>Hexacorallia</taxon>
        <taxon>Actiniaria</taxon>
        <taxon>Actiniidae</taxon>
        <taxon>Actinia</taxon>
    </lineage>
</organism>
<protein>
    <submittedName>
        <fullName evidence="2">Uncharacterized protein LOC116296622</fullName>
    </submittedName>
</protein>
<dbReference type="GeneID" id="116296622"/>
<keyword evidence="1" id="KW-1185">Reference proteome</keyword>
<dbReference type="InterPro" id="IPR008996">
    <property type="entry name" value="IL1/FGF"/>
</dbReference>
<accession>A0A6P8HYP9</accession>
<dbReference type="Proteomes" id="UP000515163">
    <property type="component" value="Unplaced"/>
</dbReference>
<dbReference type="KEGG" id="aten:116296622"/>
<evidence type="ECO:0000313" key="2">
    <source>
        <dbReference type="RefSeq" id="XP_031560528.1"/>
    </source>
</evidence>
<sequence>MPAPGPATAAQFRVINMGGNVVALNSIAYPQFFLGIDNGRLMGKTFDTYCHFYIHETPDHYVSLESCMLPGQHIGVDHHTAMTPPASTPKNDQAFFEVKLLVCRWPGHETSKI</sequence>
<dbReference type="InParanoid" id="A0A6P8HYP9"/>
<dbReference type="SUPFAM" id="SSF50353">
    <property type="entry name" value="Cytokine"/>
    <property type="match status" value="1"/>
</dbReference>
<dbReference type="AlphaFoldDB" id="A0A6P8HYP9"/>
<proteinExistence type="predicted"/>
<name>A0A6P8HYP9_ACTTE</name>